<keyword evidence="7" id="KW-1185">Reference proteome</keyword>
<name>W7TWU3_9STRA</name>
<evidence type="ECO:0000313" key="6">
    <source>
        <dbReference type="EMBL" id="EWM25111.1"/>
    </source>
</evidence>
<organism evidence="6 7">
    <name type="scientific">Nannochloropsis gaditana</name>
    <dbReference type="NCBI Taxonomy" id="72520"/>
    <lineage>
        <taxon>Eukaryota</taxon>
        <taxon>Sar</taxon>
        <taxon>Stramenopiles</taxon>
        <taxon>Ochrophyta</taxon>
        <taxon>Eustigmatophyceae</taxon>
        <taxon>Eustigmatales</taxon>
        <taxon>Monodopsidaceae</taxon>
        <taxon>Nannochloropsis</taxon>
    </lineage>
</organism>
<evidence type="ECO:0000256" key="2">
    <source>
        <dbReference type="ARBA" id="ARBA00023043"/>
    </source>
</evidence>
<feature type="repeat" description="ANK" evidence="3">
    <location>
        <begin position="238"/>
        <end position="260"/>
    </location>
</feature>
<dbReference type="AlphaFoldDB" id="W7TWU3"/>
<feature type="transmembrane region" description="Helical" evidence="5">
    <location>
        <begin position="12"/>
        <end position="38"/>
    </location>
</feature>
<dbReference type="InterPro" id="IPR036770">
    <property type="entry name" value="Ankyrin_rpt-contain_sf"/>
</dbReference>
<dbReference type="InterPro" id="IPR002110">
    <property type="entry name" value="Ankyrin_rpt"/>
</dbReference>
<dbReference type="PRINTS" id="PR01415">
    <property type="entry name" value="ANKYRIN"/>
</dbReference>
<feature type="compositionally biased region" description="Low complexity" evidence="4">
    <location>
        <begin position="119"/>
        <end position="130"/>
    </location>
</feature>
<dbReference type="EMBL" id="AZIL01001059">
    <property type="protein sequence ID" value="EWM25111.1"/>
    <property type="molecule type" value="Genomic_DNA"/>
</dbReference>
<keyword evidence="1" id="KW-0677">Repeat</keyword>
<keyword evidence="5" id="KW-0812">Transmembrane</keyword>
<evidence type="ECO:0000256" key="4">
    <source>
        <dbReference type="SAM" id="MobiDB-lite"/>
    </source>
</evidence>
<dbReference type="PANTHER" id="PTHR24161:SF119">
    <property type="entry name" value="ANKYRIN REPEAT DOMAIN 44"/>
    <property type="match status" value="1"/>
</dbReference>
<dbReference type="PANTHER" id="PTHR24161">
    <property type="entry name" value="ANK_REP_REGION DOMAIN-CONTAINING PROTEIN-RELATED"/>
    <property type="match status" value="1"/>
</dbReference>
<evidence type="ECO:0000256" key="1">
    <source>
        <dbReference type="ARBA" id="ARBA00022737"/>
    </source>
</evidence>
<evidence type="ECO:0000256" key="5">
    <source>
        <dbReference type="SAM" id="Phobius"/>
    </source>
</evidence>
<dbReference type="SMART" id="SM00248">
    <property type="entry name" value="ANK"/>
    <property type="match status" value="5"/>
</dbReference>
<gene>
    <name evidence="6" type="ORF">Naga_100016g84</name>
</gene>
<comment type="caution">
    <text evidence="6">The sequence shown here is derived from an EMBL/GenBank/DDBJ whole genome shotgun (WGS) entry which is preliminary data.</text>
</comment>
<sequence length="449" mass="48457">MERDREEGGTDAASGVLSLLCGLLVGPYALLVTALLSLLSRTMSAFSPRLARSFLPPLVLLGLGTGAASLLSPSPTSASPNVLSQEDDAVPPSLSSSPRRRQHDQACAHLLQHLSRFKAPPSFASSPPSSSRRRRRGGAATTRRYLQQTLPPSRERAGGREVLRAVECRDALGRSALAIAAMQGDEESVQVLIEDGYQVGAEDVHRLTPLSYAAWKGHAAVVELLLEGGADGGHFDDFGVTPLHKAAAFGHPRVVSMLLRGRGREECEGEAPLEADLPTGPVLAPPHYEAQSLHQTPLHLSLRPSPALDSAVRQELVLTLLAHGASVSAQDLNGDTALHAAARLGEAPLLWLLLVGATEEGQDRGGRSVEREAERKKAWRITNAKGETPVECLAWWKLYLSLLFLMAGAWANKQMHRVDSIKRRVSRLPGSHISHNDYFARFAVEAIYF</sequence>
<dbReference type="PROSITE" id="PS50297">
    <property type="entry name" value="ANK_REP_REGION"/>
    <property type="match status" value="3"/>
</dbReference>
<dbReference type="Gene3D" id="1.25.40.20">
    <property type="entry name" value="Ankyrin repeat-containing domain"/>
    <property type="match status" value="2"/>
</dbReference>
<dbReference type="SUPFAM" id="SSF48403">
    <property type="entry name" value="Ankyrin repeat"/>
    <property type="match status" value="1"/>
</dbReference>
<dbReference type="OrthoDB" id="188462at2759"/>
<keyword evidence="5" id="KW-1133">Transmembrane helix</keyword>
<dbReference type="Pfam" id="PF00023">
    <property type="entry name" value="Ank"/>
    <property type="match status" value="1"/>
</dbReference>
<protein>
    <submittedName>
        <fullName evidence="6">Ankyrin</fullName>
    </submittedName>
</protein>
<keyword evidence="2 3" id="KW-0040">ANK repeat</keyword>
<reference evidence="6 7" key="1">
    <citation type="journal article" date="2014" name="Mol. Plant">
        <title>Chromosome Scale Genome Assembly and Transcriptome Profiling of Nannochloropsis gaditana in Nitrogen Depletion.</title>
        <authorList>
            <person name="Corteggiani Carpinelli E."/>
            <person name="Telatin A."/>
            <person name="Vitulo N."/>
            <person name="Forcato C."/>
            <person name="D'Angelo M."/>
            <person name="Schiavon R."/>
            <person name="Vezzi A."/>
            <person name="Giacometti G.M."/>
            <person name="Morosinotto T."/>
            <person name="Valle G."/>
        </authorList>
    </citation>
    <scope>NUCLEOTIDE SEQUENCE [LARGE SCALE GENOMIC DNA]</scope>
    <source>
        <strain evidence="6 7">B-31</strain>
    </source>
</reference>
<dbReference type="Pfam" id="PF12796">
    <property type="entry name" value="Ank_2"/>
    <property type="match status" value="1"/>
</dbReference>
<proteinExistence type="predicted"/>
<feature type="repeat" description="ANK" evidence="3">
    <location>
        <begin position="172"/>
        <end position="204"/>
    </location>
</feature>
<feature type="repeat" description="ANK" evidence="3">
    <location>
        <begin position="205"/>
        <end position="237"/>
    </location>
</feature>
<evidence type="ECO:0000256" key="3">
    <source>
        <dbReference type="PROSITE-ProRule" id="PRU00023"/>
    </source>
</evidence>
<feature type="region of interest" description="Disordered" evidence="4">
    <location>
        <begin position="72"/>
        <end position="102"/>
    </location>
</feature>
<keyword evidence="5" id="KW-0472">Membrane</keyword>
<dbReference type="Proteomes" id="UP000019335">
    <property type="component" value="Chromosome 12"/>
</dbReference>
<feature type="region of interest" description="Disordered" evidence="4">
    <location>
        <begin position="119"/>
        <end position="157"/>
    </location>
</feature>
<dbReference type="Pfam" id="PF13637">
    <property type="entry name" value="Ank_4"/>
    <property type="match status" value="1"/>
</dbReference>
<dbReference type="PROSITE" id="PS50088">
    <property type="entry name" value="ANK_REPEAT"/>
    <property type="match status" value="3"/>
</dbReference>
<evidence type="ECO:0000313" key="7">
    <source>
        <dbReference type="Proteomes" id="UP000019335"/>
    </source>
</evidence>
<accession>W7TWU3</accession>